<gene>
    <name evidence="5" type="ORF">TCIL3000_10_11680</name>
</gene>
<dbReference type="SMART" id="SM00673">
    <property type="entry name" value="CARP"/>
    <property type="match status" value="2"/>
</dbReference>
<feature type="compositionally biased region" description="Low complexity" evidence="3">
    <location>
        <begin position="135"/>
        <end position="149"/>
    </location>
</feature>
<reference evidence="5" key="1">
    <citation type="journal article" date="2012" name="Proc. Natl. Acad. Sci. U.S.A.">
        <title>Antigenic diversity is generated by distinct evolutionary mechanisms in African trypanosome species.</title>
        <authorList>
            <person name="Jackson A.P."/>
            <person name="Berry A."/>
            <person name="Aslett M."/>
            <person name="Allison H.C."/>
            <person name="Burton P."/>
            <person name="Vavrova-Anderson J."/>
            <person name="Brown R."/>
            <person name="Browne H."/>
            <person name="Corton N."/>
            <person name="Hauser H."/>
            <person name="Gamble J."/>
            <person name="Gilderthorp R."/>
            <person name="Marcello L."/>
            <person name="McQuillan J."/>
            <person name="Otto T.D."/>
            <person name="Quail M.A."/>
            <person name="Sanders M.J."/>
            <person name="van Tonder A."/>
            <person name="Ginger M.L."/>
            <person name="Field M.C."/>
            <person name="Barry J.D."/>
            <person name="Hertz-Fowler C."/>
            <person name="Berriman M."/>
        </authorList>
    </citation>
    <scope>NUCLEOTIDE SEQUENCE</scope>
    <source>
        <strain evidence="5">IL3000</strain>
    </source>
</reference>
<feature type="region of interest" description="Disordered" evidence="3">
    <location>
        <begin position="345"/>
        <end position="456"/>
    </location>
</feature>
<dbReference type="AlphaFoldDB" id="G0UYC0"/>
<dbReference type="PANTHER" id="PTHR15440">
    <property type="entry name" value="XRP2 PROTEIN"/>
    <property type="match status" value="1"/>
</dbReference>
<dbReference type="GO" id="GO:1990075">
    <property type="term" value="C:periciliary membrane compartment"/>
    <property type="evidence" value="ECO:0007669"/>
    <property type="project" value="TreeGrafter"/>
</dbReference>
<evidence type="ECO:0000256" key="3">
    <source>
        <dbReference type="SAM" id="MobiDB-lite"/>
    </source>
</evidence>
<dbReference type="InterPro" id="IPR012945">
    <property type="entry name" value="Tubulin-bd_cofactor_C_dom"/>
</dbReference>
<evidence type="ECO:0000313" key="5">
    <source>
        <dbReference type="EMBL" id="CCC94387.1"/>
    </source>
</evidence>
<feature type="region of interest" description="Disordered" evidence="3">
    <location>
        <begin position="126"/>
        <end position="150"/>
    </location>
</feature>
<evidence type="ECO:0000259" key="4">
    <source>
        <dbReference type="PROSITE" id="PS51329"/>
    </source>
</evidence>
<evidence type="ECO:0000256" key="2">
    <source>
        <dbReference type="ARBA" id="ARBA00022741"/>
    </source>
</evidence>
<dbReference type="InterPro" id="IPR017901">
    <property type="entry name" value="C-CAP_CF_C-like"/>
</dbReference>
<dbReference type="VEuPathDB" id="TriTrypDB:TcIL3000_10_11680"/>
<feature type="domain" description="C-CAP/cofactor C-like" evidence="4">
    <location>
        <begin position="148"/>
        <end position="297"/>
    </location>
</feature>
<dbReference type="InterPro" id="IPR006599">
    <property type="entry name" value="CARP_motif"/>
</dbReference>
<comment type="similarity">
    <text evidence="1">Belongs to the TBCC family.</text>
</comment>
<dbReference type="EMBL" id="HE575323">
    <property type="protein sequence ID" value="CCC94387.1"/>
    <property type="molecule type" value="Genomic_DNA"/>
</dbReference>
<dbReference type="InterPro" id="IPR039093">
    <property type="entry name" value="XRP2"/>
</dbReference>
<evidence type="ECO:0000256" key="1">
    <source>
        <dbReference type="ARBA" id="ARBA00008848"/>
    </source>
</evidence>
<dbReference type="InterPro" id="IPR006594">
    <property type="entry name" value="LisH"/>
</dbReference>
<dbReference type="InterPro" id="IPR016098">
    <property type="entry name" value="CAP/MinC_C"/>
</dbReference>
<proteinExistence type="inferred from homology"/>
<name>G0UYC0_TRYCI</name>
<dbReference type="PROSITE" id="PS50896">
    <property type="entry name" value="LISH"/>
    <property type="match status" value="1"/>
</dbReference>
<dbReference type="GO" id="GO:0005096">
    <property type="term" value="F:GTPase activator activity"/>
    <property type="evidence" value="ECO:0007669"/>
    <property type="project" value="InterPro"/>
</dbReference>
<dbReference type="Gene3D" id="1.20.960.40">
    <property type="match status" value="1"/>
</dbReference>
<keyword evidence="2" id="KW-0547">Nucleotide-binding</keyword>
<dbReference type="PANTHER" id="PTHR15440:SF0">
    <property type="entry name" value="PROTEIN XRP2"/>
    <property type="match status" value="1"/>
</dbReference>
<dbReference type="GO" id="GO:0005929">
    <property type="term" value="C:cilium"/>
    <property type="evidence" value="ECO:0007669"/>
    <property type="project" value="TreeGrafter"/>
</dbReference>
<dbReference type="Pfam" id="PF07986">
    <property type="entry name" value="TBCC"/>
    <property type="match status" value="1"/>
</dbReference>
<protein>
    <submittedName>
        <fullName evidence="5">Uncharacterized protein TCIL3000_10_11680</fullName>
    </submittedName>
</protein>
<feature type="compositionally biased region" description="Acidic residues" evidence="3">
    <location>
        <begin position="446"/>
        <end position="456"/>
    </location>
</feature>
<feature type="compositionally biased region" description="Polar residues" evidence="3">
    <location>
        <begin position="366"/>
        <end position="377"/>
    </location>
</feature>
<dbReference type="PROSITE" id="PS51329">
    <property type="entry name" value="C_CAP_COFACTOR_C"/>
    <property type="match status" value="1"/>
</dbReference>
<dbReference type="Gene3D" id="2.160.20.70">
    <property type="match status" value="1"/>
</dbReference>
<dbReference type="GO" id="GO:0006892">
    <property type="term" value="P:post-Golgi vesicle-mediated transport"/>
    <property type="evidence" value="ECO:0007669"/>
    <property type="project" value="TreeGrafter"/>
</dbReference>
<dbReference type="GO" id="GO:0000166">
    <property type="term" value="F:nucleotide binding"/>
    <property type="evidence" value="ECO:0007669"/>
    <property type="project" value="UniProtKB-KW"/>
</dbReference>
<accession>G0UYC0</accession>
<sequence>MLSNGKGEVTEEFIRKKLESSGELPKIRAMIVDAALKSLLQDRDVSSSVFSPSPRLQAEKKSENGIQTLSVLVDYLEHMGLNYTLSVLKQEACLSECNLKGRKDVLSDLGLAEGVNPILTTLMESSSAKSEGNHGSTTATAAAASTTGAQKEEGEDTTYYISKWTGKTFYRTGEVSGQQVQLEYLTDCTVYILDPLDSITVDDCVGGTLVIAACEGSVFLRNCKNMTVHVACKQLRTRDCEHVSLHIFATTDPVVESSHHIDFVPFHLRLPQLITSFKAARLDPKTNRFVHVYDFTEDDQQLPKPHFTVTYQNHGLRMTDMCGEKGVPECPQEIEDLLAGRLAPAASSESGNNKSYNIKTGAKEWTGSNGSSGQESSKGAVGTESSSNTGSSASATPPSVKQDTAPSASGPQAAQQPVASAARDGQDDSYSSFDDDDESDSHSEKTEDDDSDGDDF</sequence>
<organism evidence="5">
    <name type="scientific">Trypanosoma congolense (strain IL3000)</name>
    <dbReference type="NCBI Taxonomy" id="1068625"/>
    <lineage>
        <taxon>Eukaryota</taxon>
        <taxon>Discoba</taxon>
        <taxon>Euglenozoa</taxon>
        <taxon>Kinetoplastea</taxon>
        <taxon>Metakinetoplastina</taxon>
        <taxon>Trypanosomatida</taxon>
        <taxon>Trypanosomatidae</taxon>
        <taxon>Trypanosoma</taxon>
        <taxon>Nannomonas</taxon>
    </lineage>
</organism>
<feature type="compositionally biased region" description="Polar residues" evidence="3">
    <location>
        <begin position="347"/>
        <end position="358"/>
    </location>
</feature>
<feature type="compositionally biased region" description="Low complexity" evidence="3">
    <location>
        <begin position="385"/>
        <end position="432"/>
    </location>
</feature>